<dbReference type="Gene3D" id="3.40.50.300">
    <property type="entry name" value="P-loop containing nucleotide triphosphate hydrolases"/>
    <property type="match status" value="1"/>
</dbReference>
<organism evidence="6 7">
    <name type="scientific">Pneumocystis wakefieldiae</name>
    <dbReference type="NCBI Taxonomy" id="38082"/>
    <lineage>
        <taxon>Eukaryota</taxon>
        <taxon>Fungi</taxon>
        <taxon>Dikarya</taxon>
        <taxon>Ascomycota</taxon>
        <taxon>Taphrinomycotina</taxon>
        <taxon>Pneumocystomycetes</taxon>
        <taxon>Pneumocystaceae</taxon>
        <taxon>Pneumocystis</taxon>
    </lineage>
</organism>
<keyword evidence="4 5" id="KW-0342">GTP-binding</keyword>
<dbReference type="GO" id="GO:0003924">
    <property type="term" value="F:GTPase activity"/>
    <property type="evidence" value="ECO:0007669"/>
    <property type="project" value="TreeGrafter"/>
</dbReference>
<dbReference type="PANTHER" id="PTHR21231">
    <property type="entry name" value="XPA-BINDING PROTEIN 1-RELATED"/>
    <property type="match status" value="1"/>
</dbReference>
<protein>
    <recommendedName>
        <fullName evidence="5">GPN-loop GTPase 2</fullName>
    </recommendedName>
</protein>
<dbReference type="InterPro" id="IPR027417">
    <property type="entry name" value="P-loop_NTPase"/>
</dbReference>
<evidence type="ECO:0000256" key="5">
    <source>
        <dbReference type="RuleBase" id="RU365059"/>
    </source>
</evidence>
<keyword evidence="7" id="KW-1185">Reference proteome</keyword>
<dbReference type="InterPro" id="IPR030231">
    <property type="entry name" value="Gpn2"/>
</dbReference>
<evidence type="ECO:0000256" key="3">
    <source>
        <dbReference type="ARBA" id="ARBA00022801"/>
    </source>
</evidence>
<evidence type="ECO:0000256" key="2">
    <source>
        <dbReference type="ARBA" id="ARBA00022741"/>
    </source>
</evidence>
<keyword evidence="3 5" id="KW-0378">Hydrolase</keyword>
<dbReference type="OrthoDB" id="5839at2759"/>
<evidence type="ECO:0000256" key="1">
    <source>
        <dbReference type="ARBA" id="ARBA00005290"/>
    </source>
</evidence>
<reference evidence="6" key="1">
    <citation type="submission" date="2020-06" db="EMBL/GenBank/DDBJ databases">
        <title>Genomes of multiple members of Pneumocystis genus reveal paths to human pathogen Pneumocystis jirovecii.</title>
        <authorList>
            <person name="Cisse O.H."/>
            <person name="Ma L."/>
            <person name="Dekker J."/>
            <person name="Khil P."/>
            <person name="Jo J."/>
            <person name="Brenchley J."/>
            <person name="Blair R."/>
            <person name="Pahar B."/>
            <person name="Chabe M."/>
            <person name="Van Rompay K.A."/>
            <person name="Keesler R."/>
            <person name="Sukura A."/>
            <person name="Hirsch V."/>
            <person name="Kutty G."/>
            <person name="Liu Y."/>
            <person name="Peng L."/>
            <person name="Chen J."/>
            <person name="Song J."/>
            <person name="Weissenbacher-Lang C."/>
            <person name="Xu J."/>
            <person name="Upham N.S."/>
            <person name="Stajich J.E."/>
            <person name="Cuomo C.A."/>
            <person name="Cushion M.T."/>
            <person name="Kovacs J.A."/>
        </authorList>
    </citation>
    <scope>NUCLEOTIDE SEQUENCE</scope>
    <source>
        <strain evidence="6">2A</strain>
    </source>
</reference>
<proteinExistence type="inferred from homology"/>
<dbReference type="InterPro" id="IPR004130">
    <property type="entry name" value="Gpn"/>
</dbReference>
<dbReference type="Pfam" id="PF03029">
    <property type="entry name" value="ATP_bind_1"/>
    <property type="match status" value="1"/>
</dbReference>
<comment type="similarity">
    <text evidence="1 5">Belongs to the GPN-loop GTPase family.</text>
</comment>
<dbReference type="GO" id="GO:0005525">
    <property type="term" value="F:GTP binding"/>
    <property type="evidence" value="ECO:0007669"/>
    <property type="project" value="UniProtKB-KW"/>
</dbReference>
<dbReference type="AlphaFoldDB" id="A0A899G8C0"/>
<dbReference type="SUPFAM" id="SSF52540">
    <property type="entry name" value="P-loop containing nucleoside triphosphate hydrolases"/>
    <property type="match status" value="1"/>
</dbReference>
<dbReference type="CDD" id="cd17871">
    <property type="entry name" value="GPN2"/>
    <property type="match status" value="1"/>
</dbReference>
<sequence length="317" mass="35996">MPFAQLVIGPPGSGKTTYCHGMHLFLSALGRKSSIVNLDPANDHVLYPCALDIRHLISVNEIMEKTGLGPNGAVIYALETLENNFDWLKEGLECLGDDYILFDCPGQVELFTHHGSLRKIVSKLEKMKYRLVVVHLVDAHYCADPSKYISVLMLSLRSMLQMDLPHVNVLSKIDLIEMYGELLFNLDFYTEVQDLSHLLPYLENDSRLSSFTSLNASICDMIESFGLVAFETLCIEDKISMTKLLSVIDKANGYLYGTSEAAHDSLFSVAVRQGWNYEGNVHDVQERWITNKKQYDEHETKKWMEEAVSINIHERIE</sequence>
<gene>
    <name evidence="6" type="ORF">MERGE_002109</name>
</gene>
<comment type="function">
    <text evidence="5">Small GTPase required for proper localization of RNA polymerase II and III (RNAPII and RNAPIII). May act at an RNAP assembly step prior to nuclear import.</text>
</comment>
<dbReference type="Proteomes" id="UP000663699">
    <property type="component" value="Chromosome 3"/>
</dbReference>
<evidence type="ECO:0000313" key="6">
    <source>
        <dbReference type="EMBL" id="QSL64807.1"/>
    </source>
</evidence>
<name>A0A899G8C0_9ASCO</name>
<comment type="subunit">
    <text evidence="5">Binds to RNA polymerase II (RNAPII).</text>
</comment>
<dbReference type="EMBL" id="CP054534">
    <property type="protein sequence ID" value="QSL64807.1"/>
    <property type="molecule type" value="Genomic_DNA"/>
</dbReference>
<dbReference type="GO" id="GO:0005737">
    <property type="term" value="C:cytoplasm"/>
    <property type="evidence" value="ECO:0007669"/>
    <property type="project" value="TreeGrafter"/>
</dbReference>
<evidence type="ECO:0000256" key="4">
    <source>
        <dbReference type="ARBA" id="ARBA00023134"/>
    </source>
</evidence>
<dbReference type="PANTHER" id="PTHR21231:SF3">
    <property type="entry name" value="GPN-LOOP GTPASE 2"/>
    <property type="match status" value="1"/>
</dbReference>
<keyword evidence="2 5" id="KW-0547">Nucleotide-binding</keyword>
<evidence type="ECO:0000313" key="7">
    <source>
        <dbReference type="Proteomes" id="UP000663699"/>
    </source>
</evidence>
<accession>A0A899G8C0</accession>
<dbReference type="FunFam" id="3.40.50.300:FF:000338">
    <property type="entry name" value="GPN-loop GTPase 2"/>
    <property type="match status" value="1"/>
</dbReference>